<evidence type="ECO:0000313" key="10">
    <source>
        <dbReference type="WBParaSite" id="EVEC_0000172401-mRNA-1"/>
    </source>
</evidence>
<keyword evidence="9" id="KW-1185">Reference proteome</keyword>
<keyword evidence="7" id="KW-0472">Membrane</keyword>
<evidence type="ECO:0000256" key="4">
    <source>
        <dbReference type="ARBA" id="ARBA00022787"/>
    </source>
</evidence>
<accession>A0A0N4UW73</accession>
<dbReference type="InterPro" id="IPR019392">
    <property type="entry name" value="Miga"/>
</dbReference>
<evidence type="ECO:0000256" key="2">
    <source>
        <dbReference type="ARBA" id="ARBA00008969"/>
    </source>
</evidence>
<name>A0A0N4UW73_ENTVE</name>
<evidence type="ECO:0000313" key="8">
    <source>
        <dbReference type="EMBL" id="VDD86289.1"/>
    </source>
</evidence>
<protein>
    <submittedName>
        <fullName evidence="10">Mitofilin</fullName>
    </submittedName>
</protein>
<proteinExistence type="inferred from homology"/>
<keyword evidence="6" id="KW-0496">Mitochondrion</keyword>
<dbReference type="WBParaSite" id="EVEC_0000172401-mRNA-1">
    <property type="protein sequence ID" value="EVEC_0000172401-mRNA-1"/>
    <property type="gene ID" value="EVEC_0000172401"/>
</dbReference>
<evidence type="ECO:0000256" key="7">
    <source>
        <dbReference type="ARBA" id="ARBA00023136"/>
    </source>
</evidence>
<evidence type="ECO:0000256" key="1">
    <source>
        <dbReference type="ARBA" id="ARBA00004294"/>
    </source>
</evidence>
<keyword evidence="4" id="KW-1000">Mitochondrion outer membrane</keyword>
<organism evidence="10">
    <name type="scientific">Enterobius vermicularis</name>
    <name type="common">Human pinworm</name>
    <dbReference type="NCBI Taxonomy" id="51028"/>
    <lineage>
        <taxon>Eukaryota</taxon>
        <taxon>Metazoa</taxon>
        <taxon>Ecdysozoa</taxon>
        <taxon>Nematoda</taxon>
        <taxon>Chromadorea</taxon>
        <taxon>Rhabditida</taxon>
        <taxon>Spirurina</taxon>
        <taxon>Oxyuridomorpha</taxon>
        <taxon>Oxyuroidea</taxon>
        <taxon>Oxyuridae</taxon>
        <taxon>Enterobius</taxon>
    </lineage>
</organism>
<dbReference type="PANTHER" id="PTHR21508">
    <property type="entry name" value="MITOGUARDIN"/>
    <property type="match status" value="1"/>
</dbReference>
<dbReference type="Pfam" id="PF10265">
    <property type="entry name" value="Miga"/>
    <property type="match status" value="1"/>
</dbReference>
<reference evidence="10" key="1">
    <citation type="submission" date="2017-02" db="UniProtKB">
        <authorList>
            <consortium name="WormBaseParasite"/>
        </authorList>
    </citation>
    <scope>IDENTIFICATION</scope>
</reference>
<evidence type="ECO:0000256" key="6">
    <source>
        <dbReference type="ARBA" id="ARBA00023128"/>
    </source>
</evidence>
<dbReference type="GO" id="GO:0005741">
    <property type="term" value="C:mitochondrial outer membrane"/>
    <property type="evidence" value="ECO:0007669"/>
    <property type="project" value="UniProtKB-SubCell"/>
</dbReference>
<dbReference type="PANTHER" id="PTHR21508:SF5">
    <property type="entry name" value="MITOGUARDIN"/>
    <property type="match status" value="1"/>
</dbReference>
<dbReference type="EMBL" id="UXUI01007210">
    <property type="protein sequence ID" value="VDD86289.1"/>
    <property type="molecule type" value="Genomic_DNA"/>
</dbReference>
<gene>
    <name evidence="8" type="ORF">EVEC_LOCUS1432</name>
</gene>
<dbReference type="Proteomes" id="UP000274131">
    <property type="component" value="Unassembled WGS sequence"/>
</dbReference>
<evidence type="ECO:0000313" key="9">
    <source>
        <dbReference type="Proteomes" id="UP000274131"/>
    </source>
</evidence>
<dbReference type="AlphaFoldDB" id="A0A0N4UW73"/>
<dbReference type="OrthoDB" id="8880065at2759"/>
<dbReference type="STRING" id="51028.A0A0N4UW73"/>
<keyword evidence="5" id="KW-1133">Transmembrane helix</keyword>
<evidence type="ECO:0000256" key="5">
    <source>
        <dbReference type="ARBA" id="ARBA00022989"/>
    </source>
</evidence>
<keyword evidence="3" id="KW-0812">Transmembrane</keyword>
<sequence>MNWIAVTLRYAGGPRLRFTRTPSGSDKFGVSRKISFRTTNYSSSMNELLFSIETLQDVIRSIEKTLSAFELVRNNSEKDKGKAELLSSVIDRLKVVETDLNRVSAEEGFDKLSSVPLDVSSVRSGALSVLSDDTFMSALDEFQTNLDDADVLMREPINLEKDALAFYREGMSAALAGSVVTRKCRLDFCQCEDELDFRAKVWCLRKGFSNILSNEHNRLWLTQSARKFFADLLRHAKKDPVPFFKAYDEMTNFLNDSNNLELVETELKQRKVAELGFWDVVLDFILIDSFEDLARPPSAVLAVTRNMFLSQSMKESTLSTLIWSMLQAKRARLPIRNGFISHFYDISEVVSPTITLGFLGTDEHMRELCDYFKEQMCSFIVDVFNINRVRYTSLTDLAEDTWLILQARVEMIQTRINTELLPS</sequence>
<dbReference type="GO" id="GO:0008053">
    <property type="term" value="P:mitochondrial fusion"/>
    <property type="evidence" value="ECO:0007669"/>
    <property type="project" value="InterPro"/>
</dbReference>
<reference evidence="8 9" key="2">
    <citation type="submission" date="2018-10" db="EMBL/GenBank/DDBJ databases">
        <authorList>
            <consortium name="Pathogen Informatics"/>
        </authorList>
    </citation>
    <scope>NUCLEOTIDE SEQUENCE [LARGE SCALE GENOMIC DNA]</scope>
</reference>
<comment type="subcellular location">
    <subcellularLocation>
        <location evidence="1">Mitochondrion outer membrane</location>
    </subcellularLocation>
</comment>
<evidence type="ECO:0000256" key="3">
    <source>
        <dbReference type="ARBA" id="ARBA00022692"/>
    </source>
</evidence>
<comment type="similarity">
    <text evidence="2">Belongs to the mitoguardin family.</text>
</comment>